<keyword evidence="2" id="KW-1185">Reference proteome</keyword>
<gene>
    <name evidence="1" type="ORF">GCM10011506_26190</name>
</gene>
<dbReference type="PANTHER" id="PTHR30605:SF0">
    <property type="entry name" value="ANHYDRO-N-ACETYLMURAMIC ACID KINASE"/>
    <property type="match status" value="1"/>
</dbReference>
<proteinExistence type="predicted"/>
<dbReference type="InterPro" id="IPR043129">
    <property type="entry name" value="ATPase_NBD"/>
</dbReference>
<dbReference type="SUPFAM" id="SSF53067">
    <property type="entry name" value="Actin-like ATPase domain"/>
    <property type="match status" value="1"/>
</dbReference>
<reference evidence="2" key="1">
    <citation type="journal article" date="2019" name="Int. J. Syst. Evol. Microbiol.">
        <title>The Global Catalogue of Microorganisms (GCM) 10K type strain sequencing project: providing services to taxonomists for standard genome sequencing and annotation.</title>
        <authorList>
            <consortium name="The Broad Institute Genomics Platform"/>
            <consortium name="The Broad Institute Genome Sequencing Center for Infectious Disease"/>
            <person name="Wu L."/>
            <person name="Ma J."/>
        </authorList>
    </citation>
    <scope>NUCLEOTIDE SEQUENCE [LARGE SCALE GENOMIC DNA]</scope>
    <source>
        <strain evidence="2">CGMCC 1.10832</strain>
    </source>
</reference>
<dbReference type="Gene3D" id="3.30.420.40">
    <property type="match status" value="2"/>
</dbReference>
<organism evidence="1 2">
    <name type="scientific">Marivirga lumbricoides</name>
    <dbReference type="NCBI Taxonomy" id="1046115"/>
    <lineage>
        <taxon>Bacteria</taxon>
        <taxon>Pseudomonadati</taxon>
        <taxon>Bacteroidota</taxon>
        <taxon>Cytophagia</taxon>
        <taxon>Cytophagales</taxon>
        <taxon>Marivirgaceae</taxon>
        <taxon>Marivirga</taxon>
    </lineage>
</organism>
<protein>
    <submittedName>
        <fullName evidence="1">Anhydro-N-acetylmuramic acid kinase</fullName>
    </submittedName>
</protein>
<dbReference type="NCBIfam" id="NF007144">
    <property type="entry name" value="PRK09585.2-3"/>
    <property type="match status" value="1"/>
</dbReference>
<dbReference type="InterPro" id="IPR005338">
    <property type="entry name" value="Anhydro_N_Ac-Mur_kinase"/>
</dbReference>
<dbReference type="EMBL" id="BMEC01000008">
    <property type="protein sequence ID" value="GGC39459.1"/>
    <property type="molecule type" value="Genomic_DNA"/>
</dbReference>
<keyword evidence="1" id="KW-0808">Transferase</keyword>
<accession>A0ABQ1MJ31</accession>
<name>A0ABQ1MJ31_9BACT</name>
<keyword evidence="1" id="KW-0418">Kinase</keyword>
<dbReference type="GO" id="GO:0016301">
    <property type="term" value="F:kinase activity"/>
    <property type="evidence" value="ECO:0007669"/>
    <property type="project" value="UniProtKB-KW"/>
</dbReference>
<evidence type="ECO:0000313" key="2">
    <source>
        <dbReference type="Proteomes" id="UP000636010"/>
    </source>
</evidence>
<comment type="caution">
    <text evidence="1">The sequence shown here is derived from an EMBL/GenBank/DDBJ whole genome shotgun (WGS) entry which is preliminary data.</text>
</comment>
<evidence type="ECO:0000313" key="1">
    <source>
        <dbReference type="EMBL" id="GGC39459.1"/>
    </source>
</evidence>
<dbReference type="Pfam" id="PF03702">
    <property type="entry name" value="AnmK"/>
    <property type="match status" value="1"/>
</dbReference>
<sequence length="361" mass="39807">MQTKTYHAFGLMSGTSLDGLDIAYCKFEKTDDKWSYEIVEAETITYPTDISNYLKEGITLSGIKLRTIDLKLGYWMGEQVKVFKNKYLVRAQFVASHGHTIFHQPENNLSLQIGDLNALHAASELPVIGDFRTLDIMKGGQGAPLVPAGDQLLFSEFEICLNLGGIANLSYYTEKGNRIAYDVSVCNLLLNKLASSEGFDYDEDGKMAASGTPNEDFLKQLNTINYYKHAAPKSLGLEQIEAEVFPLFRKSSESTSNMLATAVEHIAEQIARCIKSHIKEGKVLITGGGARNSFLMKRLQQKLGTTIQVAEVPNKLIDYKEALIFAFLGVLKLRNETNVFSSVTGATSDSISGVQVGKFSI</sequence>
<dbReference type="Proteomes" id="UP000636010">
    <property type="component" value="Unassembled WGS sequence"/>
</dbReference>
<dbReference type="PANTHER" id="PTHR30605">
    <property type="entry name" value="ANHYDRO-N-ACETYLMURAMIC ACID KINASE"/>
    <property type="match status" value="1"/>
</dbReference>
<dbReference type="RefSeq" id="WP_188464140.1">
    <property type="nucleotide sequence ID" value="NZ_BAABHU010000008.1"/>
</dbReference>